<keyword evidence="4" id="KW-1185">Reference proteome</keyword>
<feature type="region of interest" description="Disordered" evidence="1">
    <location>
        <begin position="1"/>
        <end position="27"/>
    </location>
</feature>
<dbReference type="InterPro" id="IPR035892">
    <property type="entry name" value="C2_domain_sf"/>
</dbReference>
<dbReference type="AlphaFoldDB" id="A0AB34IJV9"/>
<organism evidence="3 4">
    <name type="scientific">Prymnesium parvum</name>
    <name type="common">Toxic golden alga</name>
    <dbReference type="NCBI Taxonomy" id="97485"/>
    <lineage>
        <taxon>Eukaryota</taxon>
        <taxon>Haptista</taxon>
        <taxon>Haptophyta</taxon>
        <taxon>Prymnesiophyceae</taxon>
        <taxon>Prymnesiales</taxon>
        <taxon>Prymnesiaceae</taxon>
        <taxon>Prymnesium</taxon>
    </lineage>
</organism>
<feature type="region of interest" description="Disordered" evidence="1">
    <location>
        <begin position="606"/>
        <end position="630"/>
    </location>
</feature>
<accession>A0AB34IJV9</accession>
<comment type="caution">
    <text evidence="3">The sequence shown here is derived from an EMBL/GenBank/DDBJ whole genome shotgun (WGS) entry which is preliminary data.</text>
</comment>
<dbReference type="EMBL" id="JBGBPQ010000023">
    <property type="protein sequence ID" value="KAL1500295.1"/>
    <property type="molecule type" value="Genomic_DNA"/>
</dbReference>
<dbReference type="InterPro" id="IPR000008">
    <property type="entry name" value="C2_dom"/>
</dbReference>
<evidence type="ECO:0000259" key="2">
    <source>
        <dbReference type="SMART" id="SM00239"/>
    </source>
</evidence>
<gene>
    <name evidence="3" type="ORF">AB1Y20_012961</name>
</gene>
<protein>
    <recommendedName>
        <fullName evidence="2">C2 domain-containing protein</fullName>
    </recommendedName>
</protein>
<sequence length="630" mass="69993">MHVVLNNAQVGGTSHPRHARPRTHASAPVPARMEHAHDMHPFSGRDAEAVLGMRRLLVKLIGAAGIPPREGAQRSCSAEMQLVANGGGALGSRAVHMRTGPPNRVSTVKDTEPVWNAEYVSDLSDMADALSRGAALRIDLWDEAETPPIHIGETSVPGEDILSLCMRDVEQVLPLYRAPTARDAAATLTGAIRLRLAYVDVHAAIVNMQTASVGTEEQQALAEAQIRILTDAIREEEETVAFLCCGPVSGTHGERQQKLNEVSQNHSQATTDALLDAMREEKRQALEAVLAMHNQSLDAFREDLNAQRTLQKKLQDEAVKVAQAEVEVKTSQLETLTKLAQSQAMETAERVIEQVEADTRAEIDALQKQQVDVLRALQLQLAEQLTRERAVMEQDVETRSMLAEAQVASLKQTHAQLIADLNASMAAAIDDCEQNALQVQVAAREEVAEATREHETQLRAITEELEAVRRGEADERAARVINMVQKQAETVERQHEQEIAFIKDALKQRTEDHHATLLALGERLDERHHDLDRGWNREVEELRKDLTEKGLELQARHKVEITSLRSAYNEAIDKLKAKMIALVEERTVATETAKLEYEAQLISMKKEHQAEQEDMPPHAYYSAPRSHETV</sequence>
<dbReference type="SMART" id="SM00239">
    <property type="entry name" value="C2"/>
    <property type="match status" value="1"/>
</dbReference>
<proteinExistence type="predicted"/>
<feature type="compositionally biased region" description="Polar residues" evidence="1">
    <location>
        <begin position="1"/>
        <end position="12"/>
    </location>
</feature>
<reference evidence="3 4" key="1">
    <citation type="journal article" date="2024" name="Science">
        <title>Giant polyketide synthase enzymes in the biosynthesis of giant marine polyether toxins.</title>
        <authorList>
            <person name="Fallon T.R."/>
            <person name="Shende V.V."/>
            <person name="Wierzbicki I.H."/>
            <person name="Pendleton A.L."/>
            <person name="Watervoot N.F."/>
            <person name="Auber R.P."/>
            <person name="Gonzalez D.J."/>
            <person name="Wisecaver J.H."/>
            <person name="Moore B.S."/>
        </authorList>
    </citation>
    <scope>NUCLEOTIDE SEQUENCE [LARGE SCALE GENOMIC DNA]</scope>
    <source>
        <strain evidence="3 4">12B1</strain>
    </source>
</reference>
<dbReference type="SUPFAM" id="SSF49562">
    <property type="entry name" value="C2 domain (Calcium/lipid-binding domain, CaLB)"/>
    <property type="match status" value="1"/>
</dbReference>
<feature type="domain" description="C2" evidence="2">
    <location>
        <begin position="55"/>
        <end position="170"/>
    </location>
</feature>
<evidence type="ECO:0000313" key="4">
    <source>
        <dbReference type="Proteomes" id="UP001515480"/>
    </source>
</evidence>
<name>A0AB34IJV9_PRYPA</name>
<evidence type="ECO:0000256" key="1">
    <source>
        <dbReference type="SAM" id="MobiDB-lite"/>
    </source>
</evidence>
<evidence type="ECO:0000313" key="3">
    <source>
        <dbReference type="EMBL" id="KAL1500295.1"/>
    </source>
</evidence>
<dbReference type="Proteomes" id="UP001515480">
    <property type="component" value="Unassembled WGS sequence"/>
</dbReference>